<name>A0ACB8G160_9SAUR</name>
<protein>
    <submittedName>
        <fullName evidence="1">Uncharacterized protein</fullName>
    </submittedName>
</protein>
<sequence length="442" mass="47170">MENQALQVIQENLGEVVLRAQQAHAVNQGAPGKNGERGTPGGPGGPGLPGKDGEGGAQGPPGPAGPSGERGEPGAVGPPGFQGLPGTPGASGESGKPGEALFMAPDVWSTLGKLRDSIAAHPHTLSQKKVPKEKLEHQESQGARVKMASQANVVDKVPQVLQEVEVEQGLQVQKVQRVPVVPKDLLGHQDRPVYKECLVKEEDPEVLESREKRESLAPEAVMACLVKMVRGAIFPAKRIMCTIICNDRTNMYVPTDQGPLGPLGQQDNLVIRESPVQQGLLAQLVPVVVQGTEESMAPLVLLASLELLDKTGSLVVKERKALLVNEVSQDPLGPQVHSEDLEDRVPLVHKEPKESVALRVFQVRLASPGPEAYLVPLATMATPVHQALQVLQAKMGPLVHLGPLALLEAQAVPVQKGSLAHPVKEARQEHEENRVHQVLQEL</sequence>
<dbReference type="EMBL" id="CM037615">
    <property type="protein sequence ID" value="KAH8012882.1"/>
    <property type="molecule type" value="Genomic_DNA"/>
</dbReference>
<keyword evidence="2" id="KW-1185">Reference proteome</keyword>
<accession>A0ACB8G160</accession>
<gene>
    <name evidence="1" type="ORF">K3G42_004967</name>
</gene>
<reference evidence="1" key="1">
    <citation type="submission" date="2021-08" db="EMBL/GenBank/DDBJ databases">
        <title>The first chromosome-level gecko genome reveals the dynamic sex chromosomes of Neotropical dwarf geckos (Sphaerodactylidae: Sphaerodactylus).</title>
        <authorList>
            <person name="Pinto B.J."/>
            <person name="Keating S.E."/>
            <person name="Gamble T."/>
        </authorList>
    </citation>
    <scope>NUCLEOTIDE SEQUENCE</scope>
    <source>
        <strain evidence="1">TG3544</strain>
    </source>
</reference>
<evidence type="ECO:0000313" key="1">
    <source>
        <dbReference type="EMBL" id="KAH8012882.1"/>
    </source>
</evidence>
<proteinExistence type="predicted"/>
<organism evidence="1 2">
    <name type="scientific">Sphaerodactylus townsendi</name>
    <dbReference type="NCBI Taxonomy" id="933632"/>
    <lineage>
        <taxon>Eukaryota</taxon>
        <taxon>Metazoa</taxon>
        <taxon>Chordata</taxon>
        <taxon>Craniata</taxon>
        <taxon>Vertebrata</taxon>
        <taxon>Euteleostomi</taxon>
        <taxon>Lepidosauria</taxon>
        <taxon>Squamata</taxon>
        <taxon>Bifurcata</taxon>
        <taxon>Gekkota</taxon>
        <taxon>Sphaerodactylidae</taxon>
        <taxon>Sphaerodactylus</taxon>
    </lineage>
</organism>
<evidence type="ECO:0000313" key="2">
    <source>
        <dbReference type="Proteomes" id="UP000827872"/>
    </source>
</evidence>
<dbReference type="Proteomes" id="UP000827872">
    <property type="component" value="Linkage Group LG02"/>
</dbReference>
<comment type="caution">
    <text evidence="1">The sequence shown here is derived from an EMBL/GenBank/DDBJ whole genome shotgun (WGS) entry which is preliminary data.</text>
</comment>